<feature type="compositionally biased region" description="Low complexity" evidence="7">
    <location>
        <begin position="156"/>
        <end position="168"/>
    </location>
</feature>
<keyword evidence="9" id="KW-1185">Reference proteome</keyword>
<evidence type="ECO:0000256" key="7">
    <source>
        <dbReference type="SAM" id="MobiDB-lite"/>
    </source>
</evidence>
<dbReference type="Gene3D" id="3.40.50.150">
    <property type="entry name" value="Vaccinia Virus protein VP39"/>
    <property type="match status" value="1"/>
</dbReference>
<feature type="region of interest" description="Disordered" evidence="7">
    <location>
        <begin position="36"/>
        <end position="191"/>
    </location>
</feature>
<dbReference type="PANTHER" id="PTHR12315:SF0">
    <property type="entry name" value="7SK SNRNA METHYLPHOSPHATE CAPPING ENZYME"/>
    <property type="match status" value="1"/>
</dbReference>
<feature type="domain" description="Bin3-type SAM" evidence="8">
    <location>
        <begin position="259"/>
        <end position="493"/>
    </location>
</feature>
<sequence>MNNKRDSSLFEEPPRSNKKVRLEACDDILSQVLNNNSIQIEENENEDNQQSENASENASENHQDHLQQQKQQQRKQPKPPNFQPLQNNRRRMSSGAQQRRGGGGINMRDPLGLESVQPEQPENGENKKEVVVNTGVDDQKGGLNIKRKRITKEDLQQQQQPPTKQPNQRYTSPVSRKSLGPIKKNLRGENKEIGEEKEKLVVDFNDSNSSSVQLEEEKKKKQQKMAERYRYGNFNNYHMKKEFRIYNQQSISSFDFSDDPRVSFFCPDWFFEKTILDLGCNAGRFAITLARRCQPRKVIGIDLDQHLIGAARKNIRHFADKEAKLTSRFPASFPANFGPISAPSTSSGSKFPDNIWFFCQNYVLNSDDELEKVTEEFEIIFALSLTKWIHLNWGDIGIRRFFHRAFRQLKTGGRFVLETAPYKDYIKHCNKKGSEKPPEEVLNNLSKIAFHPEEFTEYLLNNVGFNHHEELNTPQSKYLGISGRLQVFYKGKFMLTPRRGCETDLIIQQQQQEKQQQTSNGTTMSTTPKNM</sequence>
<dbReference type="CDD" id="cd02440">
    <property type="entry name" value="AdoMet_MTases"/>
    <property type="match status" value="1"/>
</dbReference>
<feature type="compositionally biased region" description="Low complexity" evidence="7">
    <location>
        <begin position="508"/>
        <end position="517"/>
    </location>
</feature>
<feature type="compositionally biased region" description="Polar residues" evidence="7">
    <location>
        <begin position="518"/>
        <end position="531"/>
    </location>
</feature>
<organism evidence="9 10">
    <name type="scientific">Meloidogyne incognita</name>
    <name type="common">Southern root-knot nematode worm</name>
    <name type="synonym">Oxyuris incognita</name>
    <dbReference type="NCBI Taxonomy" id="6306"/>
    <lineage>
        <taxon>Eukaryota</taxon>
        <taxon>Metazoa</taxon>
        <taxon>Ecdysozoa</taxon>
        <taxon>Nematoda</taxon>
        <taxon>Chromadorea</taxon>
        <taxon>Rhabditida</taxon>
        <taxon>Tylenchina</taxon>
        <taxon>Tylenchomorpha</taxon>
        <taxon>Tylenchoidea</taxon>
        <taxon>Meloidogynidae</taxon>
        <taxon>Meloidogyninae</taxon>
        <taxon>Meloidogyne</taxon>
        <taxon>Meloidogyne incognita group</taxon>
    </lineage>
</organism>
<dbReference type="GO" id="GO:0008173">
    <property type="term" value="F:RNA methyltransferase activity"/>
    <property type="evidence" value="ECO:0007669"/>
    <property type="project" value="UniProtKB-UniRule"/>
</dbReference>
<comment type="similarity">
    <text evidence="1 6">Belongs to the methyltransferase superfamily.</text>
</comment>
<evidence type="ECO:0000256" key="4">
    <source>
        <dbReference type="ARBA" id="ARBA00022691"/>
    </source>
</evidence>
<dbReference type="Pfam" id="PF13649">
    <property type="entry name" value="Methyltransf_25"/>
    <property type="match status" value="1"/>
</dbReference>
<evidence type="ECO:0000256" key="5">
    <source>
        <dbReference type="PROSITE-ProRule" id="PRU00848"/>
    </source>
</evidence>
<dbReference type="EC" id="2.1.1.-" evidence="6"/>
<dbReference type="GO" id="GO:0032259">
    <property type="term" value="P:methylation"/>
    <property type="evidence" value="ECO:0007669"/>
    <property type="project" value="UniProtKB-KW"/>
</dbReference>
<keyword evidence="3 6" id="KW-0808">Transferase</keyword>
<dbReference type="GO" id="GO:0017069">
    <property type="term" value="F:snRNA binding"/>
    <property type="evidence" value="ECO:0007669"/>
    <property type="project" value="TreeGrafter"/>
</dbReference>
<dbReference type="InterPro" id="IPR029063">
    <property type="entry name" value="SAM-dependent_MTases_sf"/>
</dbReference>
<accession>A0A914MJJ9</accession>
<name>A0A914MJJ9_MELIC</name>
<dbReference type="InterPro" id="IPR039772">
    <property type="entry name" value="Bin3-like"/>
</dbReference>
<dbReference type="InterPro" id="IPR024160">
    <property type="entry name" value="BIN3_SAM-bd_dom"/>
</dbReference>
<dbReference type="AlphaFoldDB" id="A0A914MJJ9"/>
<feature type="region of interest" description="Disordered" evidence="7">
    <location>
        <begin position="508"/>
        <end position="531"/>
    </location>
</feature>
<reference evidence="10" key="1">
    <citation type="submission" date="2022-11" db="UniProtKB">
        <authorList>
            <consortium name="WormBaseParasite"/>
        </authorList>
    </citation>
    <scope>IDENTIFICATION</scope>
</reference>
<keyword evidence="4 5" id="KW-0949">S-adenosyl-L-methionine</keyword>
<evidence type="ECO:0000256" key="3">
    <source>
        <dbReference type="ARBA" id="ARBA00022679"/>
    </source>
</evidence>
<dbReference type="GO" id="GO:0008171">
    <property type="term" value="F:O-methyltransferase activity"/>
    <property type="evidence" value="ECO:0007669"/>
    <property type="project" value="UniProtKB-UniRule"/>
</dbReference>
<dbReference type="SUPFAM" id="SSF53335">
    <property type="entry name" value="S-adenosyl-L-methionine-dependent methyltransferases"/>
    <property type="match status" value="1"/>
</dbReference>
<dbReference type="InterPro" id="IPR010675">
    <property type="entry name" value="Bin3_C"/>
</dbReference>
<evidence type="ECO:0000256" key="2">
    <source>
        <dbReference type="ARBA" id="ARBA00022603"/>
    </source>
</evidence>
<evidence type="ECO:0000259" key="8">
    <source>
        <dbReference type="PROSITE" id="PS51515"/>
    </source>
</evidence>
<keyword evidence="2 6" id="KW-0489">Methyltransferase</keyword>
<evidence type="ECO:0000256" key="6">
    <source>
        <dbReference type="RuleBase" id="RU367087"/>
    </source>
</evidence>
<dbReference type="GO" id="GO:0040031">
    <property type="term" value="P:snRNA modification"/>
    <property type="evidence" value="ECO:0007669"/>
    <property type="project" value="TreeGrafter"/>
</dbReference>
<dbReference type="PROSITE" id="PS51515">
    <property type="entry name" value="BIN3_SAM"/>
    <property type="match status" value="1"/>
</dbReference>
<protein>
    <recommendedName>
        <fullName evidence="6">RNA methyltransferase</fullName>
        <ecNumber evidence="6">2.1.1.-</ecNumber>
    </recommendedName>
</protein>
<evidence type="ECO:0000313" key="9">
    <source>
        <dbReference type="Proteomes" id="UP000887563"/>
    </source>
</evidence>
<dbReference type="Pfam" id="PF06859">
    <property type="entry name" value="Bin3"/>
    <property type="match status" value="1"/>
</dbReference>
<dbReference type="WBParaSite" id="Minc3s02027g27851">
    <property type="protein sequence ID" value="Minc3s02027g27851"/>
    <property type="gene ID" value="Minc3s02027g27851"/>
</dbReference>
<dbReference type="PANTHER" id="PTHR12315">
    <property type="entry name" value="BICOID-INTERACTING PROTEIN RELATED"/>
    <property type="match status" value="1"/>
</dbReference>
<proteinExistence type="inferred from homology"/>
<evidence type="ECO:0000256" key="1">
    <source>
        <dbReference type="ARBA" id="ARBA00008361"/>
    </source>
</evidence>
<dbReference type="Proteomes" id="UP000887563">
    <property type="component" value="Unplaced"/>
</dbReference>
<evidence type="ECO:0000313" key="10">
    <source>
        <dbReference type="WBParaSite" id="Minc3s02027g27851"/>
    </source>
</evidence>
<dbReference type="InterPro" id="IPR041698">
    <property type="entry name" value="Methyltransf_25"/>
</dbReference>